<dbReference type="PROSITE" id="PS51387">
    <property type="entry name" value="FAD_PCMH"/>
    <property type="match status" value="1"/>
</dbReference>
<dbReference type="PANTHER" id="PTHR42973">
    <property type="entry name" value="BINDING OXIDOREDUCTASE, PUTATIVE (AFU_ORTHOLOGUE AFUA_1G17690)-RELATED"/>
    <property type="match status" value="1"/>
</dbReference>
<sequence>MRPHASAHERTSLQLRVRGLVYLPGDSAYDQETAAFNLATRHTPDLVLAAADADDVAAAVRWAAERGMSISVQATGHGAANAITDGLLVSTRRLLDLDIDPEERTARVGAGIRWREVVAAAAPYGLMGLHGSATDVGVVGYTVGGGLPLLGRKYGFASDHVLAVEVVTPDGVQQRVDQYNNPRLFALLRGGKGNFGIVTAMEFRLFPAGELYAGGIFYPGERAREVLAAFREWAPALPADASASLAFLRLPELEDIPELLRGRFVMHLRFAWQGTAAEGQRLLDPMRGVAPVLADLSGPLPFTQVDAVHLDPEHPVPVREGGMLLNELDEALAEALLEVAGPDSNAPLLLAEIRLMGGALAAPAAPSSHGDHVAGRDAAWSFFAVGVMMPESADVVPAAIAAARRTLAPFGTGGTAVNMHGHVESADDAARAWPEGSRRRLSEAKAELDPQNLFRHGHAIAPAVPGPAPAF</sequence>
<name>A0ABN2YG79_9MICC</name>
<protein>
    <submittedName>
        <fullName evidence="7">FAD-binding oxidoreductase</fullName>
    </submittedName>
</protein>
<keyword evidence="5" id="KW-0560">Oxidoreductase</keyword>
<evidence type="ECO:0000256" key="2">
    <source>
        <dbReference type="ARBA" id="ARBA00005466"/>
    </source>
</evidence>
<feature type="domain" description="FAD-binding PCMH-type" evidence="6">
    <location>
        <begin position="40"/>
        <end position="208"/>
    </location>
</feature>
<gene>
    <name evidence="7" type="ORF">GCM10009825_03920</name>
</gene>
<organism evidence="7 8">
    <name type="scientific">Arthrobacter humicola</name>
    <dbReference type="NCBI Taxonomy" id="409291"/>
    <lineage>
        <taxon>Bacteria</taxon>
        <taxon>Bacillati</taxon>
        <taxon>Actinomycetota</taxon>
        <taxon>Actinomycetes</taxon>
        <taxon>Micrococcales</taxon>
        <taxon>Micrococcaceae</taxon>
        <taxon>Arthrobacter</taxon>
    </lineage>
</organism>
<dbReference type="InterPro" id="IPR016166">
    <property type="entry name" value="FAD-bd_PCMH"/>
</dbReference>
<dbReference type="Gene3D" id="3.30.43.10">
    <property type="entry name" value="Uridine Diphospho-n-acetylenolpyruvylglucosamine Reductase, domain 2"/>
    <property type="match status" value="1"/>
</dbReference>
<dbReference type="InterPro" id="IPR006094">
    <property type="entry name" value="Oxid_FAD_bind_N"/>
</dbReference>
<evidence type="ECO:0000256" key="3">
    <source>
        <dbReference type="ARBA" id="ARBA00022630"/>
    </source>
</evidence>
<dbReference type="InterPro" id="IPR050416">
    <property type="entry name" value="FAD-linked_Oxidoreductase"/>
</dbReference>
<dbReference type="Gene3D" id="3.40.462.20">
    <property type="match status" value="1"/>
</dbReference>
<evidence type="ECO:0000313" key="8">
    <source>
        <dbReference type="Proteomes" id="UP001500102"/>
    </source>
</evidence>
<accession>A0ABN2YG79</accession>
<dbReference type="InterPro" id="IPR016169">
    <property type="entry name" value="FAD-bd_PCMH_sub2"/>
</dbReference>
<reference evidence="7 8" key="1">
    <citation type="journal article" date="2019" name="Int. J. Syst. Evol. Microbiol.">
        <title>The Global Catalogue of Microorganisms (GCM) 10K type strain sequencing project: providing services to taxonomists for standard genome sequencing and annotation.</title>
        <authorList>
            <consortium name="The Broad Institute Genomics Platform"/>
            <consortium name="The Broad Institute Genome Sequencing Center for Infectious Disease"/>
            <person name="Wu L."/>
            <person name="Ma J."/>
        </authorList>
    </citation>
    <scope>NUCLEOTIDE SEQUENCE [LARGE SCALE GENOMIC DNA]</scope>
    <source>
        <strain evidence="7 8">JCM 15921</strain>
    </source>
</reference>
<dbReference type="PROSITE" id="PS00862">
    <property type="entry name" value="OX2_COVAL_FAD"/>
    <property type="match status" value="1"/>
</dbReference>
<dbReference type="PANTHER" id="PTHR42973:SF39">
    <property type="entry name" value="FAD-BINDING PCMH-TYPE DOMAIN-CONTAINING PROTEIN"/>
    <property type="match status" value="1"/>
</dbReference>
<dbReference type="SUPFAM" id="SSF56176">
    <property type="entry name" value="FAD-binding/transporter-associated domain-like"/>
    <property type="match status" value="1"/>
</dbReference>
<dbReference type="InterPro" id="IPR036318">
    <property type="entry name" value="FAD-bd_PCMH-like_sf"/>
</dbReference>
<keyword evidence="3" id="KW-0285">Flavoprotein</keyword>
<dbReference type="EMBL" id="BAAAQB010000006">
    <property type="protein sequence ID" value="GAA2126636.1"/>
    <property type="molecule type" value="Genomic_DNA"/>
</dbReference>
<evidence type="ECO:0000256" key="4">
    <source>
        <dbReference type="ARBA" id="ARBA00022827"/>
    </source>
</evidence>
<proteinExistence type="inferred from homology"/>
<evidence type="ECO:0000313" key="7">
    <source>
        <dbReference type="EMBL" id="GAA2126636.1"/>
    </source>
</evidence>
<evidence type="ECO:0000256" key="1">
    <source>
        <dbReference type="ARBA" id="ARBA00001974"/>
    </source>
</evidence>
<dbReference type="Pfam" id="PF01565">
    <property type="entry name" value="FAD_binding_4"/>
    <property type="match status" value="1"/>
</dbReference>
<evidence type="ECO:0000259" key="6">
    <source>
        <dbReference type="PROSITE" id="PS51387"/>
    </source>
</evidence>
<keyword evidence="4" id="KW-0274">FAD</keyword>
<dbReference type="InterPro" id="IPR016167">
    <property type="entry name" value="FAD-bd_PCMH_sub1"/>
</dbReference>
<dbReference type="Gene3D" id="3.30.465.10">
    <property type="match status" value="1"/>
</dbReference>
<comment type="cofactor">
    <cofactor evidence="1">
        <name>FAD</name>
        <dbReference type="ChEBI" id="CHEBI:57692"/>
    </cofactor>
</comment>
<keyword evidence="8" id="KW-1185">Reference proteome</keyword>
<dbReference type="InterPro" id="IPR006093">
    <property type="entry name" value="Oxy_OxRdtase_FAD_BS"/>
</dbReference>
<dbReference type="RefSeq" id="WP_344361465.1">
    <property type="nucleotide sequence ID" value="NZ_BAAAQB010000006.1"/>
</dbReference>
<evidence type="ECO:0000256" key="5">
    <source>
        <dbReference type="ARBA" id="ARBA00023002"/>
    </source>
</evidence>
<dbReference type="Proteomes" id="UP001500102">
    <property type="component" value="Unassembled WGS sequence"/>
</dbReference>
<comment type="similarity">
    <text evidence="2">Belongs to the oxygen-dependent FAD-linked oxidoreductase family.</text>
</comment>
<comment type="caution">
    <text evidence="7">The sequence shown here is derived from an EMBL/GenBank/DDBJ whole genome shotgun (WGS) entry which is preliminary data.</text>
</comment>